<dbReference type="PROSITE" id="PS50600">
    <property type="entry name" value="ULP_PROTEASE"/>
    <property type="match status" value="1"/>
</dbReference>
<evidence type="ECO:0000259" key="6">
    <source>
        <dbReference type="PROSITE" id="PS50600"/>
    </source>
</evidence>
<proteinExistence type="inferred from homology"/>
<dbReference type="GeneTree" id="ENSGT00940000155489"/>
<evidence type="ECO:0000313" key="7">
    <source>
        <dbReference type="Ensembl" id="ENSOTSP00005020492.2"/>
    </source>
</evidence>
<dbReference type="PANTHER" id="PTHR12606:SF30">
    <property type="entry name" value="SENTRIN-SPECIFIC PROTEASE 1"/>
    <property type="match status" value="1"/>
</dbReference>
<keyword evidence="3" id="KW-0378">Hydrolase</keyword>
<organism evidence="7 8">
    <name type="scientific">Oncorhynchus tshawytscha</name>
    <name type="common">Chinook salmon</name>
    <name type="synonym">Salmo tshawytscha</name>
    <dbReference type="NCBI Taxonomy" id="74940"/>
    <lineage>
        <taxon>Eukaryota</taxon>
        <taxon>Metazoa</taxon>
        <taxon>Chordata</taxon>
        <taxon>Craniata</taxon>
        <taxon>Vertebrata</taxon>
        <taxon>Euteleostomi</taxon>
        <taxon>Actinopterygii</taxon>
        <taxon>Neopterygii</taxon>
        <taxon>Teleostei</taxon>
        <taxon>Protacanthopterygii</taxon>
        <taxon>Salmoniformes</taxon>
        <taxon>Salmonidae</taxon>
        <taxon>Salmoninae</taxon>
        <taxon>Oncorhynchus</taxon>
    </lineage>
</organism>
<dbReference type="AlphaFoldDB" id="A0A8C8DBV3"/>
<evidence type="ECO:0000256" key="3">
    <source>
        <dbReference type="ARBA" id="ARBA00022801"/>
    </source>
</evidence>
<keyword evidence="8" id="KW-1185">Reference proteome</keyword>
<dbReference type="Pfam" id="PF02902">
    <property type="entry name" value="Peptidase_C48"/>
    <property type="match status" value="1"/>
</dbReference>
<keyword evidence="4" id="KW-0788">Thiol protease</keyword>
<evidence type="ECO:0000256" key="2">
    <source>
        <dbReference type="ARBA" id="ARBA00022670"/>
    </source>
</evidence>
<keyword evidence="2" id="KW-0645">Protease</keyword>
<accession>A0A8C8DBV3</accession>
<feature type="compositionally biased region" description="Low complexity" evidence="5">
    <location>
        <begin position="243"/>
        <end position="256"/>
    </location>
</feature>
<feature type="region of interest" description="Disordered" evidence="5">
    <location>
        <begin position="379"/>
        <end position="441"/>
    </location>
</feature>
<dbReference type="GeneID" id="112216354"/>
<feature type="compositionally biased region" description="Low complexity" evidence="5">
    <location>
        <begin position="379"/>
        <end position="390"/>
    </location>
</feature>
<dbReference type="InterPro" id="IPR003653">
    <property type="entry name" value="Peptidase_C48_C"/>
</dbReference>
<protein>
    <recommendedName>
        <fullName evidence="6">Ubiquitin-like protease family profile domain-containing protein</fullName>
    </recommendedName>
</protein>
<dbReference type="Gene3D" id="3.40.395.10">
    <property type="entry name" value="Adenoviral Proteinase, Chain A"/>
    <property type="match status" value="1"/>
</dbReference>
<evidence type="ECO:0000256" key="5">
    <source>
        <dbReference type="SAM" id="MobiDB-lite"/>
    </source>
</evidence>
<dbReference type="SUPFAM" id="SSF54001">
    <property type="entry name" value="Cysteine proteinases"/>
    <property type="match status" value="1"/>
</dbReference>
<gene>
    <name evidence="7" type="primary">LOC112216354</name>
</gene>
<evidence type="ECO:0000256" key="4">
    <source>
        <dbReference type="ARBA" id="ARBA00022807"/>
    </source>
</evidence>
<dbReference type="GO" id="GO:0080090">
    <property type="term" value="P:regulation of primary metabolic process"/>
    <property type="evidence" value="ECO:0007669"/>
    <property type="project" value="UniProtKB-ARBA"/>
</dbReference>
<feature type="compositionally biased region" description="Low complexity" evidence="5">
    <location>
        <begin position="398"/>
        <end position="419"/>
    </location>
</feature>
<dbReference type="KEGG" id="otw:112216354"/>
<feature type="region of interest" description="Disordered" evidence="5">
    <location>
        <begin position="102"/>
        <end position="134"/>
    </location>
</feature>
<dbReference type="Ensembl" id="ENSOTST00005022291.2">
    <property type="protein sequence ID" value="ENSOTSP00005020492.2"/>
    <property type="gene ID" value="ENSOTSG00005009937.2"/>
</dbReference>
<evidence type="ECO:0000313" key="8">
    <source>
        <dbReference type="Proteomes" id="UP000694402"/>
    </source>
</evidence>
<dbReference type="PANTHER" id="PTHR12606">
    <property type="entry name" value="SENTRIN/SUMO-SPECIFIC PROTEASE"/>
    <property type="match status" value="1"/>
</dbReference>
<sequence>MFNKFYEWIGTGFANLRYGLPAPGQQDNVDTHGIQQRRPIRRKRPIDCLEDREAVDHDDQALAVKKFRMGDIVDTVKTAAEGVKSHSADVASWVRNSVTPTLRNILPASPGPLEEHPGEEPPEEPQLEPSTFAPPPSTVWEETEVLEVRNSTPLDGTVAAPSTTLKWKSSKSGKTILFYSILRMSLPAGNVSNVAIEMDTLFPPFFTAESYRIEKSMVGSTVCRRKVCMALTHREAPKTNGHSVSQPPSSSSTSKPCPSPHLGRTHFRTPTSNRLFTSAGLGTGSGSITSMHEKTFPIRVVQSPSHGSSSYRLLRARARCTAQESVREEEKEVYRQLLAMVSGGQSSSCHNGSSHGFPRSHRDFTSFLNTSRCLLQCSSPAGSGDASRGPSGPPSPHPESSQGYSNVPSPGEGSSSGAGNQPWASDSDLSPRGQEPVQSAPSPVTILDTFSQDSQSSAHDGDSVIIVKEQKGKRPDSSSVPCFRAELWIKELSSMYDFRARERRRQIEGQEALTAQLLRQRISDDSQLGHRAVELHVRVPLEKEVPLAPFIEEPKPTEEKPEFPELTEDMEGEVGRALMVGSQDEVLSEGFRLTITRKDLQTLSHLNWLNDEVINFYMNLLVERSKDPSLPTVHTFNTFFFPKLRSAGYSAVRRWTKKMDIFSMDVILVPVHLGVHWCLSVVDLRKKSITYFDSMGGNNDEACRILLQYLQQESKDKKGKDLDTAEWTVQSKKRHEIPQQMNGNDCGMFTCKYAEYVTKDKPITFTQKHMPYFRRRMVWEILNRKLL</sequence>
<dbReference type="GO" id="GO:0016926">
    <property type="term" value="P:protein desumoylation"/>
    <property type="evidence" value="ECO:0007669"/>
    <property type="project" value="TreeGrafter"/>
</dbReference>
<dbReference type="Proteomes" id="UP000694402">
    <property type="component" value="Unassembled WGS sequence"/>
</dbReference>
<dbReference type="FunFam" id="3.40.395.10:FF:000001">
    <property type="entry name" value="Sentrin-specific protease 1"/>
    <property type="match status" value="1"/>
</dbReference>
<dbReference type="InterPro" id="IPR038765">
    <property type="entry name" value="Papain-like_cys_pep_sf"/>
</dbReference>
<evidence type="ECO:0000256" key="1">
    <source>
        <dbReference type="ARBA" id="ARBA00005234"/>
    </source>
</evidence>
<reference evidence="7" key="1">
    <citation type="submission" date="2025-08" db="UniProtKB">
        <authorList>
            <consortium name="Ensembl"/>
        </authorList>
    </citation>
    <scope>IDENTIFICATION</scope>
</reference>
<feature type="domain" description="Ubiquitin-like protease family profile" evidence="6">
    <location>
        <begin position="593"/>
        <end position="757"/>
    </location>
</feature>
<dbReference type="GO" id="GO:0060255">
    <property type="term" value="P:regulation of macromolecule metabolic process"/>
    <property type="evidence" value="ECO:0007669"/>
    <property type="project" value="UniProtKB-ARBA"/>
</dbReference>
<name>A0A8C8DBV3_ONCTS</name>
<reference evidence="7" key="2">
    <citation type="submission" date="2025-09" db="UniProtKB">
        <authorList>
            <consortium name="Ensembl"/>
        </authorList>
    </citation>
    <scope>IDENTIFICATION</scope>
</reference>
<feature type="region of interest" description="Disordered" evidence="5">
    <location>
        <begin position="237"/>
        <end position="275"/>
    </location>
</feature>
<dbReference type="GO" id="GO:0006508">
    <property type="term" value="P:proteolysis"/>
    <property type="evidence" value="ECO:0007669"/>
    <property type="project" value="UniProtKB-KW"/>
</dbReference>
<dbReference type="GO" id="GO:0016929">
    <property type="term" value="F:deSUMOylase activity"/>
    <property type="evidence" value="ECO:0007669"/>
    <property type="project" value="TreeGrafter"/>
</dbReference>
<dbReference type="GO" id="GO:0005634">
    <property type="term" value="C:nucleus"/>
    <property type="evidence" value="ECO:0007669"/>
    <property type="project" value="TreeGrafter"/>
</dbReference>
<comment type="similarity">
    <text evidence="1">Belongs to the peptidase C48 family.</text>
</comment>
<dbReference type="RefSeq" id="XP_024232059.1">
    <property type="nucleotide sequence ID" value="XM_024376291.2"/>
</dbReference>